<evidence type="ECO:0000259" key="3">
    <source>
        <dbReference type="PROSITE" id="PS50822"/>
    </source>
</evidence>
<dbReference type="InterPro" id="IPR003100">
    <property type="entry name" value="PAZ_dom"/>
</dbReference>
<evidence type="ECO:0008006" key="6">
    <source>
        <dbReference type="Google" id="ProtNLM"/>
    </source>
</evidence>
<dbReference type="SUPFAM" id="SSF53098">
    <property type="entry name" value="Ribonuclease H-like"/>
    <property type="match status" value="1"/>
</dbReference>
<dbReference type="EMBL" id="ML014391">
    <property type="protein sequence ID" value="RKO98622.1"/>
    <property type="molecule type" value="Genomic_DNA"/>
</dbReference>
<evidence type="ECO:0000256" key="1">
    <source>
        <dbReference type="RuleBase" id="RU361178"/>
    </source>
</evidence>
<dbReference type="SUPFAM" id="SSF101690">
    <property type="entry name" value="PAZ domain"/>
    <property type="match status" value="1"/>
</dbReference>
<accession>A0A4P9X0T8</accession>
<dbReference type="SMART" id="SM01163">
    <property type="entry name" value="DUF1785"/>
    <property type="match status" value="1"/>
</dbReference>
<dbReference type="GO" id="GO:0003723">
    <property type="term" value="F:RNA binding"/>
    <property type="evidence" value="ECO:0007669"/>
    <property type="project" value="InterPro"/>
</dbReference>
<dbReference type="Gene3D" id="2.170.260.10">
    <property type="entry name" value="paz domain"/>
    <property type="match status" value="1"/>
</dbReference>
<evidence type="ECO:0000313" key="4">
    <source>
        <dbReference type="EMBL" id="RKO98622.1"/>
    </source>
</evidence>
<dbReference type="InterPro" id="IPR003165">
    <property type="entry name" value="Piwi"/>
</dbReference>
<dbReference type="Gene3D" id="3.30.420.10">
    <property type="entry name" value="Ribonuclease H-like superfamily/Ribonuclease H"/>
    <property type="match status" value="1"/>
</dbReference>
<name>A0A4P9X0T8_9FUNG</name>
<dbReference type="InterPro" id="IPR036085">
    <property type="entry name" value="PAZ_dom_sf"/>
</dbReference>
<dbReference type="InterPro" id="IPR012337">
    <property type="entry name" value="RNaseH-like_sf"/>
</dbReference>
<dbReference type="PANTHER" id="PTHR22891">
    <property type="entry name" value="EUKARYOTIC TRANSLATION INITIATION FACTOR 2C"/>
    <property type="match status" value="1"/>
</dbReference>
<dbReference type="SMART" id="SM00949">
    <property type="entry name" value="PAZ"/>
    <property type="match status" value="1"/>
</dbReference>
<dbReference type="CDD" id="cd04657">
    <property type="entry name" value="Piwi_ago-like"/>
    <property type="match status" value="1"/>
</dbReference>
<dbReference type="InterPro" id="IPR045246">
    <property type="entry name" value="Piwi_ago-like"/>
</dbReference>
<dbReference type="CDD" id="cd02846">
    <property type="entry name" value="PAZ_argonaute_like"/>
    <property type="match status" value="1"/>
</dbReference>
<dbReference type="Pfam" id="PF02170">
    <property type="entry name" value="PAZ"/>
    <property type="match status" value="1"/>
</dbReference>
<dbReference type="PROSITE" id="PS50822">
    <property type="entry name" value="PIWI"/>
    <property type="match status" value="1"/>
</dbReference>
<reference evidence="5" key="1">
    <citation type="journal article" date="2018" name="Nat. Microbiol.">
        <title>Leveraging single-cell genomics to expand the fungal tree of life.</title>
        <authorList>
            <person name="Ahrendt S.R."/>
            <person name="Quandt C.A."/>
            <person name="Ciobanu D."/>
            <person name="Clum A."/>
            <person name="Salamov A."/>
            <person name="Andreopoulos B."/>
            <person name="Cheng J.F."/>
            <person name="Woyke T."/>
            <person name="Pelin A."/>
            <person name="Henrissat B."/>
            <person name="Reynolds N.K."/>
            <person name="Benny G.L."/>
            <person name="Smith M.E."/>
            <person name="James T.Y."/>
            <person name="Grigoriev I.V."/>
        </authorList>
    </citation>
    <scope>NUCLEOTIDE SEQUENCE [LARGE SCALE GENOMIC DNA]</scope>
    <source>
        <strain evidence="5">ATCC 52028</strain>
    </source>
</reference>
<dbReference type="InterPro" id="IPR036397">
    <property type="entry name" value="RNaseH_sf"/>
</dbReference>
<feature type="domain" description="PAZ" evidence="2">
    <location>
        <begin position="74"/>
        <end position="188"/>
    </location>
</feature>
<feature type="domain" description="Piwi" evidence="3">
    <location>
        <begin position="386"/>
        <end position="657"/>
    </location>
</feature>
<dbReference type="PROSITE" id="PS50821">
    <property type="entry name" value="PAZ"/>
    <property type="match status" value="1"/>
</dbReference>
<dbReference type="STRING" id="1555241.A0A4P9X0T8"/>
<evidence type="ECO:0000259" key="2">
    <source>
        <dbReference type="PROSITE" id="PS50821"/>
    </source>
</evidence>
<evidence type="ECO:0000313" key="5">
    <source>
        <dbReference type="Proteomes" id="UP000274922"/>
    </source>
</evidence>
<dbReference type="AlphaFoldDB" id="A0A4P9X0T8"/>
<dbReference type="SMART" id="SM00950">
    <property type="entry name" value="Piwi"/>
    <property type="match status" value="1"/>
</dbReference>
<dbReference type="Pfam" id="PF08699">
    <property type="entry name" value="ArgoL1"/>
    <property type="match status" value="1"/>
</dbReference>
<feature type="non-terminal residue" evidence="4">
    <location>
        <position position="1"/>
    </location>
</feature>
<dbReference type="Pfam" id="PF02171">
    <property type="entry name" value="Piwi"/>
    <property type="match status" value="1"/>
</dbReference>
<comment type="similarity">
    <text evidence="1">Belongs to the argonaute family.</text>
</comment>
<proteinExistence type="inferred from homology"/>
<dbReference type="Proteomes" id="UP000274922">
    <property type="component" value="Unassembled WGS sequence"/>
</dbReference>
<protein>
    <recommendedName>
        <fullName evidence="6">Piwi-domain-containing protein</fullName>
    </recommendedName>
</protein>
<dbReference type="InterPro" id="IPR014811">
    <property type="entry name" value="ArgoL1"/>
</dbReference>
<sequence length="698" mass="78163">IALTVIQVLVRHFPALNFLVSGGGGGSFFSPKSSKPLPDGLVVHDGWYQSVRPTYRSLLLNMDVSSTTFYPTGSLIDVVCAFFGARNITDIRPDWLRRDRNRLVLYLKGLKTKLTYENHTKRSDYKIAALTKEGARETVQEIDGKMISIADYYLTRHSIRLEFPTLPCAVMDKKGRVIIPMELLTVKPGQRHTGKLNDKQLADMIKVTAVRPDQRLRRIEDGRRTLHGRNPMLADWGFALGDRLVEIEAHQMQPPTLTFGGGRTQESDGSWNYGRGMQFRLPCRPLACWAVAVFDRTDVRAVENFVGHLGQKLESMGVQVHNQQPPIIPAFDLPPEQVLRKCQQAALAEKRGDINYCQLVLCILDGRDKLVYKEIKAAAETVILPGLMTQCCLSRHVMANKPAYISNLILKINAKMFGVNVGLDLARELPELNEPAIIMGADVSHPPPGGNGMSIAALSASVDHTYARYRATYRRQPHVRSEMIQNLEEMAIELFALFKQSNPRYPPRKVLFYRDGVSEGQFDEVAFEEIPQLKKALAAMGWADTKLTFITVMKRHHARFFPTNRNDADRSGNVPAGTVIDTGVTHPSEFDFYLFSHPGLQGTSRPSHYHVLYDENALTCEALHRITYRQCYLFARSTRAVGTVPAVYYADIAATRASCHAIGGIDDTSTVMSGMTGRNSNQTFGDIIPAIKQTMYFT</sequence>
<keyword evidence="5" id="KW-1185">Reference proteome</keyword>
<organism evidence="4 5">
    <name type="scientific">Caulochytrium protostelioides</name>
    <dbReference type="NCBI Taxonomy" id="1555241"/>
    <lineage>
        <taxon>Eukaryota</taxon>
        <taxon>Fungi</taxon>
        <taxon>Fungi incertae sedis</taxon>
        <taxon>Chytridiomycota</taxon>
        <taxon>Chytridiomycota incertae sedis</taxon>
        <taxon>Chytridiomycetes</taxon>
        <taxon>Caulochytriales</taxon>
        <taxon>Caulochytriaceae</taxon>
        <taxon>Caulochytrium</taxon>
    </lineage>
</organism>
<dbReference type="Gene3D" id="3.40.50.2300">
    <property type="match status" value="1"/>
</dbReference>
<gene>
    <name evidence="4" type="ORF">CXG81DRAFT_28574</name>
</gene>
<dbReference type="OrthoDB" id="10252740at2759"/>